<comment type="caution">
    <text evidence="1">The sequence shown here is derived from an EMBL/GenBank/DDBJ whole genome shotgun (WGS) entry which is preliminary data.</text>
</comment>
<accession>A0ACC1KBW1</accession>
<evidence type="ECO:0000313" key="1">
    <source>
        <dbReference type="EMBL" id="KAJ2783754.1"/>
    </source>
</evidence>
<name>A0ACC1KBW1_9FUNG</name>
<evidence type="ECO:0000313" key="2">
    <source>
        <dbReference type="Proteomes" id="UP001140066"/>
    </source>
</evidence>
<sequence length="449" mass="50278">AIKEEFPGIHWKRAAQVSYIRWNALSEEERQPFKDCYDVLMKQYEIDVAAYDARKEASLLTNSEPEPTQSDEEPERVLGPKPTRMNRSRDLYCRENAQRRRGENPGLSDKDVRMGLTNLWECITKEGRHLYAVRFIALLKSYDADVVAYFKRARAFLISAHGQQEPSESSDGEMLKSSVQRASASALAQLQRQFSGRFSLSSSKTIGSRFLSTHVADSTVFRVARPTLALALNGLRDNRGARKLKKRVGRGHGSGHGKTCGRGHKGQNSRAGNGKPGPGFEGGQTPLTQVFPKRGFKNALRRELQPLNLDRIQHFINTGRLDPSKPITLREIYRSNLVRFTDGVSLLARGSHVLSTPITIEVSRASEAAIKRVEALGGRVVCVYHNRLALRALLHPHKFAVLPKSAMPMTAKLRKAYSDPARRGFLAPEISQVYTPTSFNFERVEQAKA</sequence>
<dbReference type="Proteomes" id="UP001140066">
    <property type="component" value="Unassembled WGS sequence"/>
</dbReference>
<feature type="non-terminal residue" evidence="1">
    <location>
        <position position="1"/>
    </location>
</feature>
<gene>
    <name evidence="1" type="primary">MRPL10</name>
    <name evidence="1" type="ORF">GGI18_003489</name>
</gene>
<keyword evidence="2" id="KW-1185">Reference proteome</keyword>
<dbReference type="EMBL" id="JANBUK010001225">
    <property type="protein sequence ID" value="KAJ2783754.1"/>
    <property type="molecule type" value="Genomic_DNA"/>
</dbReference>
<organism evidence="1 2">
    <name type="scientific">Coemansia linderi</name>
    <dbReference type="NCBI Taxonomy" id="2663919"/>
    <lineage>
        <taxon>Eukaryota</taxon>
        <taxon>Fungi</taxon>
        <taxon>Fungi incertae sedis</taxon>
        <taxon>Zoopagomycota</taxon>
        <taxon>Kickxellomycotina</taxon>
        <taxon>Kickxellomycetes</taxon>
        <taxon>Kickxellales</taxon>
        <taxon>Kickxellaceae</taxon>
        <taxon>Coemansia</taxon>
    </lineage>
</organism>
<proteinExistence type="predicted"/>
<reference evidence="1" key="1">
    <citation type="submission" date="2022-07" db="EMBL/GenBank/DDBJ databases">
        <title>Phylogenomic reconstructions and comparative analyses of Kickxellomycotina fungi.</title>
        <authorList>
            <person name="Reynolds N.K."/>
            <person name="Stajich J.E."/>
            <person name="Barry K."/>
            <person name="Grigoriev I.V."/>
            <person name="Crous P."/>
            <person name="Smith M.E."/>
        </authorList>
    </citation>
    <scope>NUCLEOTIDE SEQUENCE</scope>
    <source>
        <strain evidence="1">BCRC 34191</strain>
    </source>
</reference>
<protein>
    <submittedName>
        <fullName evidence="1">YmL10</fullName>
    </submittedName>
</protein>